<dbReference type="SUPFAM" id="SSF46785">
    <property type="entry name" value="Winged helix' DNA-binding domain"/>
    <property type="match status" value="1"/>
</dbReference>
<comment type="caution">
    <text evidence="6">The sequence shown here is derived from an EMBL/GenBank/DDBJ whole genome shotgun (WGS) entry which is preliminary data.</text>
</comment>
<name>A0ABP3Z7U9_9ACTN</name>
<evidence type="ECO:0000313" key="7">
    <source>
        <dbReference type="Proteomes" id="UP001501578"/>
    </source>
</evidence>
<evidence type="ECO:0000259" key="5">
    <source>
        <dbReference type="PROSITE" id="PS50931"/>
    </source>
</evidence>
<evidence type="ECO:0000256" key="1">
    <source>
        <dbReference type="ARBA" id="ARBA00009437"/>
    </source>
</evidence>
<dbReference type="Pfam" id="PF00126">
    <property type="entry name" value="HTH_1"/>
    <property type="match status" value="1"/>
</dbReference>
<dbReference type="Pfam" id="PF03466">
    <property type="entry name" value="LysR_substrate"/>
    <property type="match status" value="1"/>
</dbReference>
<reference evidence="7" key="1">
    <citation type="journal article" date="2019" name="Int. J. Syst. Evol. Microbiol.">
        <title>The Global Catalogue of Microorganisms (GCM) 10K type strain sequencing project: providing services to taxonomists for standard genome sequencing and annotation.</title>
        <authorList>
            <consortium name="The Broad Institute Genomics Platform"/>
            <consortium name="The Broad Institute Genome Sequencing Center for Infectious Disease"/>
            <person name="Wu L."/>
            <person name="Ma J."/>
        </authorList>
    </citation>
    <scope>NUCLEOTIDE SEQUENCE [LARGE SCALE GENOMIC DNA]</scope>
    <source>
        <strain evidence="7">JCM 11136</strain>
    </source>
</reference>
<comment type="similarity">
    <text evidence="1">Belongs to the LysR transcriptional regulatory family.</text>
</comment>
<dbReference type="Proteomes" id="UP001501578">
    <property type="component" value="Unassembled WGS sequence"/>
</dbReference>
<dbReference type="InterPro" id="IPR036388">
    <property type="entry name" value="WH-like_DNA-bd_sf"/>
</dbReference>
<protein>
    <submittedName>
        <fullName evidence="6">LysR family transcriptional regulator</fullName>
    </submittedName>
</protein>
<dbReference type="Gene3D" id="1.10.10.10">
    <property type="entry name" value="Winged helix-like DNA-binding domain superfamily/Winged helix DNA-binding domain"/>
    <property type="match status" value="1"/>
</dbReference>
<evidence type="ECO:0000256" key="2">
    <source>
        <dbReference type="ARBA" id="ARBA00023015"/>
    </source>
</evidence>
<sequence>MLERHELEAFLTLSEELHFGRTAESLRVTTGRISQTIKKLERQVGAPLFERTSRNVRLTALGQQLCDTLRPAYEQIGAGLEQAAIAARGITGTLGVGFSSLWSGDLVVQAADLFRVRHPDCAVHIQEVLLGDPLGPLRSGKVDLQLTALPIDEPDIALGPVIFSEPRALMVPDVHPFAQRETISLEDLADATLLPMAGIIPDYWLDHHYPRRTPSGRNIPHGPPITYWQEVLSHVSFGQGVSVVAARGARYYTRPGVVFVPFSDAPPIEYGLLWRAGEDTARVRTFIQIIREIHPPVRRSGRP</sequence>
<evidence type="ECO:0000256" key="4">
    <source>
        <dbReference type="ARBA" id="ARBA00023163"/>
    </source>
</evidence>
<dbReference type="EMBL" id="BAAAHQ010000004">
    <property type="protein sequence ID" value="GAA0916936.1"/>
    <property type="molecule type" value="Genomic_DNA"/>
</dbReference>
<dbReference type="PROSITE" id="PS50931">
    <property type="entry name" value="HTH_LYSR"/>
    <property type="match status" value="1"/>
</dbReference>
<dbReference type="PANTHER" id="PTHR30346">
    <property type="entry name" value="TRANSCRIPTIONAL DUAL REGULATOR HCAR-RELATED"/>
    <property type="match status" value="1"/>
</dbReference>
<dbReference type="SUPFAM" id="SSF53850">
    <property type="entry name" value="Periplasmic binding protein-like II"/>
    <property type="match status" value="1"/>
</dbReference>
<dbReference type="InterPro" id="IPR005119">
    <property type="entry name" value="LysR_subst-bd"/>
</dbReference>
<proteinExistence type="inferred from homology"/>
<evidence type="ECO:0000256" key="3">
    <source>
        <dbReference type="ARBA" id="ARBA00023125"/>
    </source>
</evidence>
<keyword evidence="4" id="KW-0804">Transcription</keyword>
<keyword evidence="2" id="KW-0805">Transcription regulation</keyword>
<dbReference type="PANTHER" id="PTHR30346:SF0">
    <property type="entry name" value="HCA OPERON TRANSCRIPTIONAL ACTIVATOR HCAR"/>
    <property type="match status" value="1"/>
</dbReference>
<keyword evidence="3" id="KW-0238">DNA-binding</keyword>
<dbReference type="Gene3D" id="3.40.190.10">
    <property type="entry name" value="Periplasmic binding protein-like II"/>
    <property type="match status" value="2"/>
</dbReference>
<keyword evidence="7" id="KW-1185">Reference proteome</keyword>
<dbReference type="InterPro" id="IPR000847">
    <property type="entry name" value="LysR_HTH_N"/>
</dbReference>
<gene>
    <name evidence="6" type="ORF">GCM10009560_12520</name>
</gene>
<feature type="domain" description="HTH lysR-type" evidence="5">
    <location>
        <begin position="1"/>
        <end position="59"/>
    </location>
</feature>
<dbReference type="CDD" id="cd08414">
    <property type="entry name" value="PBP2_LTTR_aromatics_like"/>
    <property type="match status" value="1"/>
</dbReference>
<dbReference type="InterPro" id="IPR036390">
    <property type="entry name" value="WH_DNA-bd_sf"/>
</dbReference>
<organism evidence="6 7">
    <name type="scientific">Nonomuraea longicatena</name>
    <dbReference type="NCBI Taxonomy" id="83682"/>
    <lineage>
        <taxon>Bacteria</taxon>
        <taxon>Bacillati</taxon>
        <taxon>Actinomycetota</taxon>
        <taxon>Actinomycetes</taxon>
        <taxon>Streptosporangiales</taxon>
        <taxon>Streptosporangiaceae</taxon>
        <taxon>Nonomuraea</taxon>
    </lineage>
</organism>
<accession>A0ABP3Z7U9</accession>
<dbReference type="RefSeq" id="WP_343948733.1">
    <property type="nucleotide sequence ID" value="NZ_BAAAHQ010000004.1"/>
</dbReference>
<evidence type="ECO:0000313" key="6">
    <source>
        <dbReference type="EMBL" id="GAA0916936.1"/>
    </source>
</evidence>